<feature type="compositionally biased region" description="Basic and acidic residues" evidence="1">
    <location>
        <begin position="332"/>
        <end position="361"/>
    </location>
</feature>
<feature type="compositionally biased region" description="Polar residues" evidence="1">
    <location>
        <begin position="242"/>
        <end position="256"/>
    </location>
</feature>
<feature type="region of interest" description="Disordered" evidence="1">
    <location>
        <begin position="160"/>
        <end position="207"/>
    </location>
</feature>
<evidence type="ECO:0000313" key="4">
    <source>
        <dbReference type="Proteomes" id="UP000596742"/>
    </source>
</evidence>
<feature type="compositionally biased region" description="Acidic residues" evidence="1">
    <location>
        <begin position="372"/>
        <end position="385"/>
    </location>
</feature>
<feature type="compositionally biased region" description="Polar residues" evidence="1">
    <location>
        <begin position="362"/>
        <end position="371"/>
    </location>
</feature>
<sequence length="469" mass="51473">MKCTNESCGGEFPAGAKFCTGCGMEVQTTVPVKSTLCPSCNNIVLEGYKFCYICGEKINPALFINRVCSGTKDNGQKCNTVLNLGSRFCQSCGTPQDTSYTSSNFNLPGDVPLKLSLQISHQKEDNLERTIPVVQEEHVSSGSSSPDLWEVPTITLDSKDNKTESVKEILQQDDSQINLPKIEPSSTSKITSTHEQDVETIDTGQDCSSKLDNEVLEISDQQSDEAQESLQTVPVEMESPVLTDQQTVEPQKSSHTGPVDKEVPEVMDQRHVIGKPQGNDLTGTDGMEGIGQTDQQNGEPKCSEFSSPVDKEGQGRRDHQIDVPHGNQYADPEDKANQNLSDKKAVETQESILSDREKQAVKTETSTSEVENSIDDKEESAEEMDASEKNHETNEPMQKEPELTNMETQSTDPQSGHSNNNGDQDTVKSNNVTEIDDEKTQLKVEESKTDESCNQGQKEKGIHTTCTIV</sequence>
<gene>
    <name evidence="3" type="ORF">MGAL_10B061719</name>
</gene>
<keyword evidence="4" id="KW-1185">Reference proteome</keyword>
<evidence type="ECO:0000313" key="3">
    <source>
        <dbReference type="EMBL" id="VDI77196.1"/>
    </source>
</evidence>
<feature type="compositionally biased region" description="Polar residues" evidence="1">
    <location>
        <begin position="172"/>
        <end position="191"/>
    </location>
</feature>
<evidence type="ECO:0000259" key="2">
    <source>
        <dbReference type="Pfam" id="PF12773"/>
    </source>
</evidence>
<accession>A0A8B6HAI1</accession>
<organism evidence="3 4">
    <name type="scientific">Mytilus galloprovincialis</name>
    <name type="common">Mediterranean mussel</name>
    <dbReference type="NCBI Taxonomy" id="29158"/>
    <lineage>
        <taxon>Eukaryota</taxon>
        <taxon>Metazoa</taxon>
        <taxon>Spiralia</taxon>
        <taxon>Lophotrochozoa</taxon>
        <taxon>Mollusca</taxon>
        <taxon>Bivalvia</taxon>
        <taxon>Autobranchia</taxon>
        <taxon>Pteriomorphia</taxon>
        <taxon>Mytilida</taxon>
        <taxon>Mytiloidea</taxon>
        <taxon>Mytilidae</taxon>
        <taxon>Mytilinae</taxon>
        <taxon>Mytilus</taxon>
    </lineage>
</organism>
<dbReference type="InterPro" id="IPR025874">
    <property type="entry name" value="DZR"/>
</dbReference>
<feature type="compositionally biased region" description="Basic and acidic residues" evidence="1">
    <location>
        <begin position="309"/>
        <end position="322"/>
    </location>
</feature>
<evidence type="ECO:0000256" key="1">
    <source>
        <dbReference type="SAM" id="MobiDB-lite"/>
    </source>
</evidence>
<feature type="compositionally biased region" description="Basic and acidic residues" evidence="1">
    <location>
        <begin position="438"/>
        <end position="462"/>
    </location>
</feature>
<feature type="domain" description="DZANK-type" evidence="2">
    <location>
        <begin position="7"/>
        <end position="55"/>
    </location>
</feature>
<proteinExistence type="predicted"/>
<dbReference type="Pfam" id="PF12773">
    <property type="entry name" value="DZR"/>
    <property type="match status" value="1"/>
</dbReference>
<feature type="compositionally biased region" description="Basic and acidic residues" evidence="1">
    <location>
        <begin position="386"/>
        <end position="402"/>
    </location>
</feature>
<name>A0A8B6HAI1_MYTGA</name>
<feature type="compositionally biased region" description="Basic and acidic residues" evidence="1">
    <location>
        <begin position="258"/>
        <end position="271"/>
    </location>
</feature>
<feature type="region of interest" description="Disordered" evidence="1">
    <location>
        <begin position="238"/>
        <end position="469"/>
    </location>
</feature>
<reference evidence="3" key="1">
    <citation type="submission" date="2018-11" db="EMBL/GenBank/DDBJ databases">
        <authorList>
            <person name="Alioto T."/>
            <person name="Alioto T."/>
        </authorList>
    </citation>
    <scope>NUCLEOTIDE SEQUENCE</scope>
</reference>
<dbReference type="AlphaFoldDB" id="A0A8B6HAI1"/>
<dbReference type="Proteomes" id="UP000596742">
    <property type="component" value="Unassembled WGS sequence"/>
</dbReference>
<dbReference type="EMBL" id="UYJE01009825">
    <property type="protein sequence ID" value="VDI77196.1"/>
    <property type="molecule type" value="Genomic_DNA"/>
</dbReference>
<protein>
    <recommendedName>
        <fullName evidence="2">DZANK-type domain-containing protein</fullName>
    </recommendedName>
</protein>
<comment type="caution">
    <text evidence="3">The sequence shown here is derived from an EMBL/GenBank/DDBJ whole genome shotgun (WGS) entry which is preliminary data.</text>
</comment>
<dbReference type="OrthoDB" id="6150478at2759"/>
<feature type="compositionally biased region" description="Polar residues" evidence="1">
    <location>
        <begin position="405"/>
        <end position="433"/>
    </location>
</feature>